<sequence>MFSLFGGAHKSRHAAIQKRKVWNGELDETDSNLTKKDLCLSSDGKRVVSKKRHELGLKRQAQMVKEGTWAKPFAKGHKARKSRKSHMVILIALVLAIVLYSTWHDHRHLAQKKAEIKVKKTEERRKPILEHSPEKDNYRYKRQFDEANNVVFEKYPVLDVHPSMYSIPDA</sequence>
<gene>
    <name evidence="1" type="ORF">CVIRNUC_004607</name>
</gene>
<organism evidence="1 2">
    <name type="scientific">Coccomyxa viridis</name>
    <dbReference type="NCBI Taxonomy" id="1274662"/>
    <lineage>
        <taxon>Eukaryota</taxon>
        <taxon>Viridiplantae</taxon>
        <taxon>Chlorophyta</taxon>
        <taxon>core chlorophytes</taxon>
        <taxon>Trebouxiophyceae</taxon>
        <taxon>Trebouxiophyceae incertae sedis</taxon>
        <taxon>Coccomyxaceae</taxon>
        <taxon>Coccomyxa</taxon>
    </lineage>
</organism>
<proteinExistence type="predicted"/>
<dbReference type="GO" id="GO:0051276">
    <property type="term" value="P:chromosome organization"/>
    <property type="evidence" value="ECO:0007669"/>
    <property type="project" value="InterPro"/>
</dbReference>
<dbReference type="Proteomes" id="UP001314263">
    <property type="component" value="Unassembled WGS sequence"/>
</dbReference>
<name>A0AAV1I3U8_9CHLO</name>
<dbReference type="EMBL" id="CAUYUE010000005">
    <property type="protein sequence ID" value="CAK0778476.1"/>
    <property type="molecule type" value="Genomic_DNA"/>
</dbReference>
<keyword evidence="2" id="KW-1185">Reference proteome</keyword>
<accession>A0AAV1I3U8</accession>
<dbReference type="InterPro" id="IPR043928">
    <property type="entry name" value="DNVP"/>
</dbReference>
<evidence type="ECO:0000313" key="2">
    <source>
        <dbReference type="Proteomes" id="UP001314263"/>
    </source>
</evidence>
<dbReference type="AlphaFoldDB" id="A0AAV1I3U8"/>
<comment type="caution">
    <text evidence="1">The sequence shown here is derived from an EMBL/GenBank/DDBJ whole genome shotgun (WGS) entry which is preliminary data.</text>
</comment>
<reference evidence="1 2" key="1">
    <citation type="submission" date="2023-10" db="EMBL/GenBank/DDBJ databases">
        <authorList>
            <person name="Maclean D."/>
            <person name="Macfadyen A."/>
        </authorList>
    </citation>
    <scope>NUCLEOTIDE SEQUENCE [LARGE SCALE GENOMIC DNA]</scope>
</reference>
<dbReference type="GO" id="GO:0003677">
    <property type="term" value="F:DNA binding"/>
    <property type="evidence" value="ECO:0007669"/>
    <property type="project" value="InterPro"/>
</dbReference>
<evidence type="ECO:0000313" key="1">
    <source>
        <dbReference type="EMBL" id="CAK0778476.1"/>
    </source>
</evidence>
<dbReference type="Pfam" id="PF19060">
    <property type="entry name" value="DVNP"/>
    <property type="match status" value="1"/>
</dbReference>
<protein>
    <submittedName>
        <fullName evidence="1">Uncharacterized protein</fullName>
    </submittedName>
</protein>